<evidence type="ECO:0000256" key="1">
    <source>
        <dbReference type="SAM" id="Phobius"/>
    </source>
</evidence>
<feature type="transmembrane region" description="Helical" evidence="1">
    <location>
        <begin position="6"/>
        <end position="23"/>
    </location>
</feature>
<dbReference type="NCBIfam" id="NF006749">
    <property type="entry name" value="PRK09272.1-2"/>
    <property type="match status" value="1"/>
</dbReference>
<accession>A0AAU7NTW9</accession>
<dbReference type="InterPro" id="IPR058117">
    <property type="entry name" value="BV97_02767-like"/>
</dbReference>
<feature type="transmembrane region" description="Helical" evidence="1">
    <location>
        <begin position="30"/>
        <end position="52"/>
    </location>
</feature>
<sequence>MELPFMYALSKVVITSLIIVAISELSKRSAFFGALLASLPLVSILAMMWLYIDTRDVEKIAALAGSVFWLVIPSLLFFISLPLLLKKGMNFYLSMGLSMLATAACYILMIKCLGYFNIKL</sequence>
<dbReference type="KEGG" id="mech:Q9L42_019010"/>
<keyword evidence="1" id="KW-0472">Membrane</keyword>
<evidence type="ECO:0000313" key="3">
    <source>
        <dbReference type="Proteomes" id="UP001225378"/>
    </source>
</evidence>
<name>A0AAU7NTW9_9GAMM</name>
<organism evidence="2 3">
    <name type="scientific">Methylomarinum roseum</name>
    <dbReference type="NCBI Taxonomy" id="3067653"/>
    <lineage>
        <taxon>Bacteria</taxon>
        <taxon>Pseudomonadati</taxon>
        <taxon>Pseudomonadota</taxon>
        <taxon>Gammaproteobacteria</taxon>
        <taxon>Methylococcales</taxon>
        <taxon>Methylococcaceae</taxon>
        <taxon>Methylomarinum</taxon>
    </lineage>
</organism>
<protein>
    <submittedName>
        <fullName evidence="2">DUF3147 family protein</fullName>
    </submittedName>
</protein>
<feature type="transmembrane region" description="Helical" evidence="1">
    <location>
        <begin position="97"/>
        <end position="118"/>
    </location>
</feature>
<feature type="transmembrane region" description="Helical" evidence="1">
    <location>
        <begin position="64"/>
        <end position="85"/>
    </location>
</feature>
<keyword evidence="3" id="KW-1185">Reference proteome</keyword>
<dbReference type="Proteomes" id="UP001225378">
    <property type="component" value="Chromosome"/>
</dbReference>
<dbReference type="AlphaFoldDB" id="A0AAU7NTW9"/>
<evidence type="ECO:0000313" key="2">
    <source>
        <dbReference type="EMBL" id="XBS20413.1"/>
    </source>
</evidence>
<keyword evidence="1" id="KW-0812">Transmembrane</keyword>
<keyword evidence="1" id="KW-1133">Transmembrane helix</keyword>
<proteinExistence type="predicted"/>
<gene>
    <name evidence="2" type="ORF">Q9L42_019010</name>
</gene>
<dbReference type="RefSeq" id="WP_305906810.1">
    <property type="nucleotide sequence ID" value="NZ_CP157743.1"/>
</dbReference>
<dbReference type="EMBL" id="CP157743">
    <property type="protein sequence ID" value="XBS20413.1"/>
    <property type="molecule type" value="Genomic_DNA"/>
</dbReference>
<reference evidence="2 3" key="1">
    <citation type="journal article" date="2024" name="Microbiology">
        <title>Methylomarinum rosea sp. nov., a novel halophilic methanotrophic bacterium from the hypersaline Lake Elton.</title>
        <authorList>
            <person name="Suleimanov R.Z."/>
            <person name="Oshkin I.Y."/>
            <person name="Danilova O.V."/>
            <person name="Suzina N.E."/>
            <person name="Dedysh S.N."/>
        </authorList>
    </citation>
    <scope>NUCLEOTIDE SEQUENCE [LARGE SCALE GENOMIC DNA]</scope>
    <source>
        <strain evidence="2 3">Ch1-1</strain>
    </source>
</reference>